<accession>A0A5S6QQ24</accession>
<evidence type="ECO:0000256" key="1">
    <source>
        <dbReference type="SAM" id="MobiDB-lite"/>
    </source>
</evidence>
<evidence type="ECO:0000313" key="3">
    <source>
        <dbReference type="WBParaSite" id="TMUE_2000009259.1"/>
    </source>
</evidence>
<keyword evidence="2" id="KW-1185">Reference proteome</keyword>
<proteinExistence type="predicted"/>
<protein>
    <submittedName>
        <fullName evidence="3">Uncharacterized protein</fullName>
    </submittedName>
</protein>
<name>A0A5S6QQ24_TRIMR</name>
<dbReference type="WBParaSite" id="TMUE_2000009259.1">
    <property type="protein sequence ID" value="TMUE_2000009259.1"/>
    <property type="gene ID" value="WBGene00300553"/>
</dbReference>
<dbReference type="Proteomes" id="UP000046395">
    <property type="component" value="Unassembled WGS sequence"/>
</dbReference>
<dbReference type="AlphaFoldDB" id="A0A5S6QQ24"/>
<sequence length="81" mass="9305">MDYSVQKRDRQRRLSQTGEQTEEAMQLVSLFLKRSLQNEGDCRSLVCTQSHQRIMEGGVFLPRTSAQAPVPMQHISRSALR</sequence>
<evidence type="ECO:0000313" key="2">
    <source>
        <dbReference type="Proteomes" id="UP000046395"/>
    </source>
</evidence>
<reference evidence="3" key="1">
    <citation type="submission" date="2019-12" db="UniProtKB">
        <authorList>
            <consortium name="WormBaseParasite"/>
        </authorList>
    </citation>
    <scope>IDENTIFICATION</scope>
</reference>
<feature type="region of interest" description="Disordered" evidence="1">
    <location>
        <begin position="1"/>
        <end position="20"/>
    </location>
</feature>
<organism evidence="2 3">
    <name type="scientific">Trichuris muris</name>
    <name type="common">Mouse whipworm</name>
    <dbReference type="NCBI Taxonomy" id="70415"/>
    <lineage>
        <taxon>Eukaryota</taxon>
        <taxon>Metazoa</taxon>
        <taxon>Ecdysozoa</taxon>
        <taxon>Nematoda</taxon>
        <taxon>Enoplea</taxon>
        <taxon>Dorylaimia</taxon>
        <taxon>Trichinellida</taxon>
        <taxon>Trichuridae</taxon>
        <taxon>Trichuris</taxon>
    </lineage>
</organism>